<dbReference type="EMBL" id="VITW01000009">
    <property type="protein sequence ID" value="TWB69634.1"/>
    <property type="molecule type" value="Genomic_DNA"/>
</dbReference>
<keyword evidence="2" id="KW-1185">Reference proteome</keyword>
<accession>A0A560JJQ0</accession>
<evidence type="ECO:0000313" key="1">
    <source>
        <dbReference type="EMBL" id="TWB69634.1"/>
    </source>
</evidence>
<name>A0A560JJQ0_9BRAD</name>
<organism evidence="1 2">
    <name type="scientific">Bradyrhizobium sacchari</name>
    <dbReference type="NCBI Taxonomy" id="1399419"/>
    <lineage>
        <taxon>Bacteria</taxon>
        <taxon>Pseudomonadati</taxon>
        <taxon>Pseudomonadota</taxon>
        <taxon>Alphaproteobacteria</taxon>
        <taxon>Hyphomicrobiales</taxon>
        <taxon>Nitrobacteraceae</taxon>
        <taxon>Bradyrhizobium</taxon>
    </lineage>
</organism>
<dbReference type="Proteomes" id="UP000315914">
    <property type="component" value="Unassembled WGS sequence"/>
</dbReference>
<comment type="caution">
    <text evidence="1">The sequence shown here is derived from an EMBL/GenBank/DDBJ whole genome shotgun (WGS) entry which is preliminary data.</text>
</comment>
<dbReference type="AlphaFoldDB" id="A0A560JJQ0"/>
<sequence>MLRLKAPIGRKSSASIRIANRPAHALHSILISPARIGWRTRVTAICFAGRGQTVNIPSVVRMREYLSRDRADASRGAPEAFPSVVPVVRVTPASRINARRSLFLTFHGTASRKRPTAGMPSCEFGGTRHHLWCRSHPDLVGYSAELPLGADYEIRAYASQCLWRAIDGLSSAFATAPGATGVGLACARRAHGWRLLPCYR</sequence>
<evidence type="ECO:0000313" key="2">
    <source>
        <dbReference type="Proteomes" id="UP000315914"/>
    </source>
</evidence>
<protein>
    <submittedName>
        <fullName evidence="1">Uncharacterized protein</fullName>
    </submittedName>
</protein>
<proteinExistence type="predicted"/>
<gene>
    <name evidence="1" type="ORF">FBZ95_109231</name>
</gene>
<reference evidence="1 2" key="1">
    <citation type="submission" date="2019-06" db="EMBL/GenBank/DDBJ databases">
        <title>Genomic Encyclopedia of Type Strains, Phase IV (KMG-V): Genome sequencing to study the core and pangenomes of soil and plant-associated prokaryotes.</title>
        <authorList>
            <person name="Whitman W."/>
        </authorList>
    </citation>
    <scope>NUCLEOTIDE SEQUENCE [LARGE SCALE GENOMIC DNA]</scope>
    <source>
        <strain evidence="1 2">BR 10556</strain>
    </source>
</reference>